<proteinExistence type="predicted"/>
<name>A0ACC1AHH9_9ROSI</name>
<evidence type="ECO:0000313" key="1">
    <source>
        <dbReference type="EMBL" id="KAJ0086076.1"/>
    </source>
</evidence>
<gene>
    <name evidence="1" type="ORF">Patl1_06835</name>
</gene>
<sequence length="124" mass="13876">MVSSKKLFKMPRNWQNFAAIKRKIISLSGNEGSDSNSTPLLGHKGQFFVYSTDHKSFLIPLANLQKKIFRELLRLSAEQFGLRIDGPITLPCDAFFVAYIVMLIEQGAAEHVEKALLMSIATSC</sequence>
<keyword evidence="2" id="KW-1185">Reference proteome</keyword>
<comment type="caution">
    <text evidence="1">The sequence shown here is derived from an EMBL/GenBank/DDBJ whole genome shotgun (WGS) entry which is preliminary data.</text>
</comment>
<protein>
    <submittedName>
        <fullName evidence="1">Uncharacterized protein</fullName>
    </submittedName>
</protein>
<organism evidence="1 2">
    <name type="scientific">Pistacia atlantica</name>
    <dbReference type="NCBI Taxonomy" id="434234"/>
    <lineage>
        <taxon>Eukaryota</taxon>
        <taxon>Viridiplantae</taxon>
        <taxon>Streptophyta</taxon>
        <taxon>Embryophyta</taxon>
        <taxon>Tracheophyta</taxon>
        <taxon>Spermatophyta</taxon>
        <taxon>Magnoliopsida</taxon>
        <taxon>eudicotyledons</taxon>
        <taxon>Gunneridae</taxon>
        <taxon>Pentapetalae</taxon>
        <taxon>rosids</taxon>
        <taxon>malvids</taxon>
        <taxon>Sapindales</taxon>
        <taxon>Anacardiaceae</taxon>
        <taxon>Pistacia</taxon>
    </lineage>
</organism>
<evidence type="ECO:0000313" key="2">
    <source>
        <dbReference type="Proteomes" id="UP001164250"/>
    </source>
</evidence>
<dbReference type="EMBL" id="CM047906">
    <property type="protein sequence ID" value="KAJ0086076.1"/>
    <property type="molecule type" value="Genomic_DNA"/>
</dbReference>
<dbReference type="Proteomes" id="UP001164250">
    <property type="component" value="Chromosome 10"/>
</dbReference>
<accession>A0ACC1AHH9</accession>
<reference evidence="2" key="1">
    <citation type="journal article" date="2023" name="G3 (Bethesda)">
        <title>Genome assembly and association tests identify interacting loci associated with vigor, precocity, and sex in interspecific pistachio rootstocks.</title>
        <authorList>
            <person name="Palmer W."/>
            <person name="Jacygrad E."/>
            <person name="Sagayaradj S."/>
            <person name="Cavanaugh K."/>
            <person name="Han R."/>
            <person name="Bertier L."/>
            <person name="Beede B."/>
            <person name="Kafkas S."/>
            <person name="Golino D."/>
            <person name="Preece J."/>
            <person name="Michelmore R."/>
        </authorList>
    </citation>
    <scope>NUCLEOTIDE SEQUENCE [LARGE SCALE GENOMIC DNA]</scope>
</reference>